<dbReference type="GO" id="GO:1990904">
    <property type="term" value="C:ribonucleoprotein complex"/>
    <property type="evidence" value="ECO:0007669"/>
    <property type="project" value="UniProtKB-KW"/>
</dbReference>
<dbReference type="InterPro" id="IPR040322">
    <property type="entry name" value="TROVE2"/>
</dbReference>
<keyword evidence="5" id="KW-0694">RNA-binding</keyword>
<dbReference type="Pfam" id="PF05731">
    <property type="entry name" value="TROVE"/>
    <property type="match status" value="2"/>
</dbReference>
<evidence type="ECO:0000256" key="1">
    <source>
        <dbReference type="ARBA" id="ARBA00004496"/>
    </source>
</evidence>
<keyword evidence="6" id="KW-0687">Ribonucleoprotein</keyword>
<comment type="caution">
    <text evidence="8">The sequence shown here is derived from an EMBL/GenBank/DDBJ whole genome shotgun (WGS) entry which is preliminary data.</text>
</comment>
<protein>
    <submittedName>
        <fullName evidence="8">TROVE domain-containing protein</fullName>
    </submittedName>
</protein>
<dbReference type="SUPFAM" id="SSF140864">
    <property type="entry name" value="TROVE domain-like"/>
    <property type="match status" value="1"/>
</dbReference>
<dbReference type="InterPro" id="IPR037214">
    <property type="entry name" value="TROVE_dom_sf"/>
</dbReference>
<dbReference type="Gene3D" id="3.40.50.410">
    <property type="entry name" value="von Willebrand factor, type A domain"/>
    <property type="match status" value="2"/>
</dbReference>
<dbReference type="PANTHER" id="PTHR14202">
    <property type="entry name" value="60 KDA RIBONUCLEOPROTEIN SSA/RO"/>
    <property type="match status" value="1"/>
</dbReference>
<evidence type="ECO:0000256" key="3">
    <source>
        <dbReference type="ARBA" id="ARBA00022490"/>
    </source>
</evidence>
<keyword evidence="4" id="KW-0479">Metal-binding</keyword>
<evidence type="ECO:0000313" key="8">
    <source>
        <dbReference type="EMBL" id="MDA0160571.1"/>
    </source>
</evidence>
<name>A0A9X3MRH0_9ACTN</name>
<keyword evidence="9" id="KW-1185">Reference proteome</keyword>
<dbReference type="InterPro" id="IPR036465">
    <property type="entry name" value="vWFA_dom_sf"/>
</dbReference>
<keyword evidence="3" id="KW-0963">Cytoplasm</keyword>
<evidence type="ECO:0000313" key="9">
    <source>
        <dbReference type="Proteomes" id="UP001149140"/>
    </source>
</evidence>
<evidence type="ECO:0000256" key="2">
    <source>
        <dbReference type="ARBA" id="ARBA00007814"/>
    </source>
</evidence>
<reference evidence="8" key="1">
    <citation type="submission" date="2022-10" db="EMBL/GenBank/DDBJ databases">
        <title>The WGS of Solirubrobacter ginsenosidimutans DSM 21036.</title>
        <authorList>
            <person name="Jiang Z."/>
        </authorList>
    </citation>
    <scope>NUCLEOTIDE SEQUENCE</scope>
    <source>
        <strain evidence="8">DSM 21036</strain>
    </source>
</reference>
<dbReference type="PANTHER" id="PTHR14202:SF0">
    <property type="entry name" value="RNA-BINDING PROTEIN RO60"/>
    <property type="match status" value="1"/>
</dbReference>
<organism evidence="8 9">
    <name type="scientific">Solirubrobacter ginsenosidimutans</name>
    <dbReference type="NCBI Taxonomy" id="490573"/>
    <lineage>
        <taxon>Bacteria</taxon>
        <taxon>Bacillati</taxon>
        <taxon>Actinomycetota</taxon>
        <taxon>Thermoleophilia</taxon>
        <taxon>Solirubrobacterales</taxon>
        <taxon>Solirubrobacteraceae</taxon>
        <taxon>Solirubrobacter</taxon>
    </lineage>
</organism>
<evidence type="ECO:0000256" key="6">
    <source>
        <dbReference type="ARBA" id="ARBA00023274"/>
    </source>
</evidence>
<gene>
    <name evidence="8" type="ORF">OM076_09870</name>
</gene>
<dbReference type="GO" id="GO:0046872">
    <property type="term" value="F:metal ion binding"/>
    <property type="evidence" value="ECO:0007669"/>
    <property type="project" value="UniProtKB-KW"/>
</dbReference>
<sequence length="515" mass="55790">MSYLMRFARRPARNSAGGTAYAVDDWTRLRRFLILGSEGGSFYAGELTLTRENATAVWRCVEADGARALREIVAVSKEGRAAKNDPAIFALALAASATEDVTRQAALAALPDVCRTGTHLFAFARYVEGFRGWGRSLRRGIATWYLDQTPDQLAHQAVKYRRRDGMTHRDLLRLSHPVAQTPEHAQLFEWIVRGGETDGLPRIVEGFTAAQRAKDARQTAKLIRAYDLPREAVLPEFLDSQEVWAALLERMPMTALIRNLATLTRVGVIVPGSDGAKHAIAQIGDGERLRKARVHPIAVLAALRTYASGHGVRGKHTWAPVARVVDALDGAFYTAFGNVEPAGKRMLLALDVSGSMTWGDIAGVPGLTPRDASAAMALVTAATEPEHEIVGFTDGLTPLAISPRQRLDDAIRAVSNLPFGATDCAQPMLYALEHEREIDTFVVYTDSETWAGSVHPVQALRTYRERTGIAARLVVVGMVANAFSIADPEDPGMLDIVGFDTATPAVVTGFAAGAL</sequence>
<dbReference type="RefSeq" id="WP_270039490.1">
    <property type="nucleotide sequence ID" value="NZ_JAPDOD010000006.1"/>
</dbReference>
<dbReference type="Pfam" id="PF25045">
    <property type="entry name" value="vWA_Ro60"/>
    <property type="match status" value="1"/>
</dbReference>
<comment type="similarity">
    <text evidence="2">Belongs to the Ro 60 kDa family.</text>
</comment>
<dbReference type="InterPro" id="IPR056800">
    <property type="entry name" value="vWA_Ro60"/>
</dbReference>
<evidence type="ECO:0000256" key="5">
    <source>
        <dbReference type="ARBA" id="ARBA00022884"/>
    </source>
</evidence>
<dbReference type="GO" id="GO:0005737">
    <property type="term" value="C:cytoplasm"/>
    <property type="evidence" value="ECO:0007669"/>
    <property type="project" value="UniProtKB-SubCell"/>
</dbReference>
<dbReference type="SUPFAM" id="SSF53300">
    <property type="entry name" value="vWA-like"/>
    <property type="match status" value="1"/>
</dbReference>
<dbReference type="InterPro" id="IPR008858">
    <property type="entry name" value="TROVE_dom"/>
</dbReference>
<feature type="domain" description="TROVE" evidence="7">
    <location>
        <begin position="12"/>
        <end position="344"/>
    </location>
</feature>
<dbReference type="Proteomes" id="UP001149140">
    <property type="component" value="Unassembled WGS sequence"/>
</dbReference>
<proteinExistence type="inferred from homology"/>
<accession>A0A9X3MRH0</accession>
<evidence type="ECO:0000256" key="4">
    <source>
        <dbReference type="ARBA" id="ARBA00022723"/>
    </source>
</evidence>
<evidence type="ECO:0000259" key="7">
    <source>
        <dbReference type="PROSITE" id="PS50988"/>
    </source>
</evidence>
<comment type="subcellular location">
    <subcellularLocation>
        <location evidence="1">Cytoplasm</location>
    </subcellularLocation>
</comment>
<dbReference type="GO" id="GO:0003723">
    <property type="term" value="F:RNA binding"/>
    <property type="evidence" value="ECO:0007669"/>
    <property type="project" value="UniProtKB-KW"/>
</dbReference>
<dbReference type="AlphaFoldDB" id="A0A9X3MRH0"/>
<dbReference type="PROSITE" id="PS50988">
    <property type="entry name" value="TROVE"/>
    <property type="match status" value="1"/>
</dbReference>
<dbReference type="EMBL" id="JAPDOD010000006">
    <property type="protein sequence ID" value="MDA0160571.1"/>
    <property type="molecule type" value="Genomic_DNA"/>
</dbReference>